<feature type="signal peptide" evidence="2">
    <location>
        <begin position="1"/>
        <end position="22"/>
    </location>
</feature>
<evidence type="ECO:0000313" key="3">
    <source>
        <dbReference type="EMBL" id="SFA80408.1"/>
    </source>
</evidence>
<dbReference type="InterPro" id="IPR024520">
    <property type="entry name" value="DUF3558"/>
</dbReference>
<dbReference type="PROSITE" id="PS51257">
    <property type="entry name" value="PROKAR_LIPOPROTEIN"/>
    <property type="match status" value="1"/>
</dbReference>
<name>A0A1I0VW36_9PSEU</name>
<sequence>MRISRIGVAAIASLGLLLGACSSVEPGSAGSIPSKSVPAGDSRAPTGSTNSDVPANGSAPPVHDPVDASAATADACGVLTPAQLDALGLTEGTPRQSAAGPSCYWDFAAEDANRIDFAIVEGNSNGLSDIYDQRAEYAYFEETEVGGHPAVYASEADHRDSGVCWMYVGLNDSVAMAVGSQFLAGPDQSDPCPVVARAAESMIETLKG</sequence>
<evidence type="ECO:0000256" key="2">
    <source>
        <dbReference type="SAM" id="SignalP"/>
    </source>
</evidence>
<proteinExistence type="predicted"/>
<dbReference type="Proteomes" id="UP000243799">
    <property type="component" value="Unassembled WGS sequence"/>
</dbReference>
<evidence type="ECO:0000313" key="4">
    <source>
        <dbReference type="Proteomes" id="UP000243799"/>
    </source>
</evidence>
<dbReference type="RefSeq" id="WP_091668796.1">
    <property type="nucleotide sequence ID" value="NZ_FOKG01000001.1"/>
</dbReference>
<protein>
    <recommendedName>
        <fullName evidence="5">DUF3558 domain-containing protein</fullName>
    </recommendedName>
</protein>
<dbReference type="STRING" id="490629.SAMN05216266_101533"/>
<dbReference type="EMBL" id="FOKG01000001">
    <property type="protein sequence ID" value="SFA80408.1"/>
    <property type="molecule type" value="Genomic_DNA"/>
</dbReference>
<dbReference type="Pfam" id="PF12079">
    <property type="entry name" value="DUF3558"/>
    <property type="match status" value="1"/>
</dbReference>
<dbReference type="OrthoDB" id="3697076at2"/>
<evidence type="ECO:0000256" key="1">
    <source>
        <dbReference type="SAM" id="MobiDB-lite"/>
    </source>
</evidence>
<gene>
    <name evidence="3" type="ORF">SAMN05216266_101533</name>
</gene>
<dbReference type="AlphaFoldDB" id="A0A1I0VW36"/>
<keyword evidence="2" id="KW-0732">Signal</keyword>
<keyword evidence="4" id="KW-1185">Reference proteome</keyword>
<evidence type="ECO:0008006" key="5">
    <source>
        <dbReference type="Google" id="ProtNLM"/>
    </source>
</evidence>
<feature type="chain" id="PRO_5039280519" description="DUF3558 domain-containing protein" evidence="2">
    <location>
        <begin position="23"/>
        <end position="208"/>
    </location>
</feature>
<organism evidence="3 4">
    <name type="scientific">Amycolatopsis marina</name>
    <dbReference type="NCBI Taxonomy" id="490629"/>
    <lineage>
        <taxon>Bacteria</taxon>
        <taxon>Bacillati</taxon>
        <taxon>Actinomycetota</taxon>
        <taxon>Actinomycetes</taxon>
        <taxon>Pseudonocardiales</taxon>
        <taxon>Pseudonocardiaceae</taxon>
        <taxon>Amycolatopsis</taxon>
    </lineage>
</organism>
<reference evidence="4" key="1">
    <citation type="submission" date="2016-10" db="EMBL/GenBank/DDBJ databases">
        <authorList>
            <person name="Varghese N."/>
            <person name="Submissions S."/>
        </authorList>
    </citation>
    <scope>NUCLEOTIDE SEQUENCE [LARGE SCALE GENOMIC DNA]</scope>
    <source>
        <strain evidence="4">CGMCC 4.3568</strain>
    </source>
</reference>
<accession>A0A1I0VW36</accession>
<feature type="region of interest" description="Disordered" evidence="1">
    <location>
        <begin position="29"/>
        <end position="67"/>
    </location>
</feature>